<evidence type="ECO:0000256" key="2">
    <source>
        <dbReference type="ARBA" id="ARBA00022552"/>
    </source>
</evidence>
<feature type="binding site" evidence="6">
    <location>
        <begin position="132"/>
        <end position="133"/>
    </location>
    <ligand>
        <name>S-adenosyl-L-methionine</name>
        <dbReference type="ChEBI" id="CHEBI:59789"/>
    </ligand>
</feature>
<evidence type="ECO:0000256" key="5">
    <source>
        <dbReference type="ARBA" id="ARBA00022691"/>
    </source>
</evidence>
<keyword evidence="1 6" id="KW-0963">Cytoplasm</keyword>
<comment type="function">
    <text evidence="6">Specifically methylates the N7 position of a guanine in 16S rRNA.</text>
</comment>
<dbReference type="Gene3D" id="3.40.50.150">
    <property type="entry name" value="Vaccinia Virus protein VP39"/>
    <property type="match status" value="1"/>
</dbReference>
<keyword evidence="4 6" id="KW-0808">Transferase</keyword>
<dbReference type="GO" id="GO:0070043">
    <property type="term" value="F:rRNA (guanine-N7-)-methyltransferase activity"/>
    <property type="evidence" value="ECO:0007669"/>
    <property type="project" value="UniProtKB-UniRule"/>
</dbReference>
<dbReference type="CDD" id="cd02440">
    <property type="entry name" value="AdoMet_MTases"/>
    <property type="match status" value="1"/>
</dbReference>
<dbReference type="EC" id="2.1.1.-" evidence="6"/>
<protein>
    <recommendedName>
        <fullName evidence="6">Ribosomal RNA small subunit methyltransferase G</fullName>
        <ecNumber evidence="6">2.1.1.-</ecNumber>
    </recommendedName>
    <alternativeName>
        <fullName evidence="6">16S rRNA 7-methylguanosine methyltransferase</fullName>
        <shortName evidence="6">16S rRNA m7G methyltransferase</shortName>
    </alternativeName>
</protein>
<feature type="binding site" evidence="6">
    <location>
        <position position="81"/>
    </location>
    <ligand>
        <name>S-adenosyl-L-methionine</name>
        <dbReference type="ChEBI" id="CHEBI:59789"/>
    </ligand>
</feature>
<reference evidence="7 8" key="1">
    <citation type="submission" date="2020-08" db="EMBL/GenBank/DDBJ databases">
        <title>Bridging the membrane lipid divide: bacteria of the FCB group superphylum have the potential to synthesize archaeal ether lipids.</title>
        <authorList>
            <person name="Villanueva L."/>
            <person name="Von Meijenfeldt F.A.B."/>
            <person name="Westbye A.B."/>
            <person name="Yadav S."/>
            <person name="Hopmans E.C."/>
            <person name="Dutilh B.E."/>
            <person name="Sinninghe Damste J.S."/>
        </authorList>
    </citation>
    <scope>NUCLEOTIDE SEQUENCE [LARGE SCALE GENOMIC DNA]</scope>
    <source>
        <strain evidence="7">NIOZ-UU30</strain>
    </source>
</reference>
<feature type="binding site" evidence="6">
    <location>
        <begin position="104"/>
        <end position="106"/>
    </location>
    <ligand>
        <name>S-adenosyl-L-methionine</name>
        <dbReference type="ChEBI" id="CHEBI:59789"/>
    </ligand>
</feature>
<dbReference type="Pfam" id="PF02527">
    <property type="entry name" value="GidB"/>
    <property type="match status" value="1"/>
</dbReference>
<sequence length="231" mass="25675">MEIGSKKWEQLIIDGARDVNIHVDRHQARQLGIHALELLKWNRKINLTAITDPKEVAIKHCLDSIIPGHMIAPDATLLDIGSGGGFPGIPLKIMKPSLSVTLIDASRKKVSFLKHMIRTLKFEKVEARHVRAEDFAKEREVRSSFDVVISRALTSIENLVILAAPLLTRGGTIIALKGPELHKETETVCSQVDQNTGVVEIADIRFSLNLKTYSLPHLGSQRAIISLRIYS</sequence>
<dbReference type="NCBIfam" id="TIGR00138">
    <property type="entry name" value="rsmG_gidB"/>
    <property type="match status" value="1"/>
</dbReference>
<accession>A0A8J6NN91</accession>
<name>A0A8J6NN91_9BACT</name>
<dbReference type="AlphaFoldDB" id="A0A8J6NN91"/>
<feature type="binding site" evidence="6">
    <location>
        <position position="151"/>
    </location>
    <ligand>
        <name>S-adenosyl-L-methionine</name>
        <dbReference type="ChEBI" id="CHEBI:59789"/>
    </ligand>
</feature>
<dbReference type="PANTHER" id="PTHR31760:SF0">
    <property type="entry name" value="S-ADENOSYL-L-METHIONINE-DEPENDENT METHYLTRANSFERASES SUPERFAMILY PROTEIN"/>
    <property type="match status" value="1"/>
</dbReference>
<evidence type="ECO:0000256" key="4">
    <source>
        <dbReference type="ARBA" id="ARBA00022679"/>
    </source>
</evidence>
<dbReference type="HAMAP" id="MF_00074">
    <property type="entry name" value="16SrRNA_methyltr_G"/>
    <property type="match status" value="1"/>
</dbReference>
<feature type="binding site" evidence="6">
    <location>
        <position position="86"/>
    </location>
    <ligand>
        <name>S-adenosyl-L-methionine</name>
        <dbReference type="ChEBI" id="CHEBI:59789"/>
    </ligand>
</feature>
<dbReference type="EMBL" id="JACNJH010000160">
    <property type="protein sequence ID" value="MBC8361935.1"/>
    <property type="molecule type" value="Genomic_DNA"/>
</dbReference>
<keyword evidence="2 6" id="KW-0698">rRNA processing</keyword>
<comment type="subcellular location">
    <subcellularLocation>
        <location evidence="6">Cytoplasm</location>
    </subcellularLocation>
</comment>
<comment type="caution">
    <text evidence="7">The sequence shown here is derived from an EMBL/GenBank/DDBJ whole genome shotgun (WGS) entry which is preliminary data.</text>
</comment>
<dbReference type="SUPFAM" id="SSF53335">
    <property type="entry name" value="S-adenosyl-L-methionine-dependent methyltransferases"/>
    <property type="match status" value="1"/>
</dbReference>
<evidence type="ECO:0000313" key="7">
    <source>
        <dbReference type="EMBL" id="MBC8361935.1"/>
    </source>
</evidence>
<comment type="similarity">
    <text evidence="6">Belongs to the methyltransferase superfamily. RNA methyltransferase RsmG family.</text>
</comment>
<evidence type="ECO:0000256" key="6">
    <source>
        <dbReference type="HAMAP-Rule" id="MF_00074"/>
    </source>
</evidence>
<dbReference type="GO" id="GO:0005829">
    <property type="term" value="C:cytosol"/>
    <property type="evidence" value="ECO:0007669"/>
    <property type="project" value="TreeGrafter"/>
</dbReference>
<dbReference type="InterPro" id="IPR003682">
    <property type="entry name" value="rRNA_ssu_MeTfrase_G"/>
</dbReference>
<keyword evidence="5 6" id="KW-0949">S-adenosyl-L-methionine</keyword>
<evidence type="ECO:0000256" key="3">
    <source>
        <dbReference type="ARBA" id="ARBA00022603"/>
    </source>
</evidence>
<dbReference type="PANTHER" id="PTHR31760">
    <property type="entry name" value="S-ADENOSYL-L-METHIONINE-DEPENDENT METHYLTRANSFERASES SUPERFAMILY PROTEIN"/>
    <property type="match status" value="1"/>
</dbReference>
<evidence type="ECO:0000256" key="1">
    <source>
        <dbReference type="ARBA" id="ARBA00022490"/>
    </source>
</evidence>
<dbReference type="InterPro" id="IPR029063">
    <property type="entry name" value="SAM-dependent_MTases_sf"/>
</dbReference>
<gene>
    <name evidence="6 7" type="primary">rsmG</name>
    <name evidence="7" type="ORF">H8E23_11100</name>
</gene>
<evidence type="ECO:0000313" key="8">
    <source>
        <dbReference type="Proteomes" id="UP000603434"/>
    </source>
</evidence>
<organism evidence="7 8">
    <name type="scientific">Candidatus Desulfatibia profunda</name>
    <dbReference type="NCBI Taxonomy" id="2841695"/>
    <lineage>
        <taxon>Bacteria</taxon>
        <taxon>Pseudomonadati</taxon>
        <taxon>Thermodesulfobacteriota</taxon>
        <taxon>Desulfobacteria</taxon>
        <taxon>Desulfobacterales</taxon>
        <taxon>Desulfobacterales incertae sedis</taxon>
        <taxon>Candidatus Desulfatibia</taxon>
    </lineage>
</organism>
<dbReference type="Proteomes" id="UP000603434">
    <property type="component" value="Unassembled WGS sequence"/>
</dbReference>
<proteinExistence type="inferred from homology"/>
<keyword evidence="3 6" id="KW-0489">Methyltransferase</keyword>